<feature type="transmembrane region" description="Helical" evidence="1">
    <location>
        <begin position="246"/>
        <end position="263"/>
    </location>
</feature>
<feature type="transmembrane region" description="Helical" evidence="1">
    <location>
        <begin position="20"/>
        <end position="44"/>
    </location>
</feature>
<sequence>MDLVETLTQNLSGFSSETLIWINGIVSNATRAVGLYLVGILLVLELAKMFEKANSSNAGIVTLKMFQGLAFRISLGGLAVAMSSFVLHFILTIGIGLANLISRYAGAAFNVFALPSVEVPTDTLSIIGEMLSALLNPTEAVRRGILVLLLIVVGALVTLAAYVMVWVIVVLRFFQLYVMLAMMPIPMASFASEEHDHIGKNYIKRVLAYSFQPAVIMVVFGVYHFLSELTLDLTGLGNPLNVDMEVQFFQNLILAIVFIIVLWQTHKKSSELFGV</sequence>
<organism evidence="2 3">
    <name type="scientific">Enterococcus gallinarum</name>
    <dbReference type="NCBI Taxonomy" id="1353"/>
    <lineage>
        <taxon>Bacteria</taxon>
        <taxon>Bacillati</taxon>
        <taxon>Bacillota</taxon>
        <taxon>Bacilli</taxon>
        <taxon>Lactobacillales</taxon>
        <taxon>Enterococcaceae</taxon>
        <taxon>Enterococcus</taxon>
    </lineage>
</organism>
<feature type="transmembrane region" description="Helical" evidence="1">
    <location>
        <begin position="145"/>
        <end position="174"/>
    </location>
</feature>
<dbReference type="AlphaFoldDB" id="A0ABD4ZWG0"/>
<gene>
    <name evidence="2" type="ORF">QRX88_15430</name>
</gene>
<dbReference type="RefSeq" id="WP_103301177.1">
    <property type="nucleotide sequence ID" value="NZ_CP078507.1"/>
</dbReference>
<reference evidence="2 3" key="1">
    <citation type="submission" date="2023-06" db="EMBL/GenBank/DDBJ databases">
        <title>Acute promotion of culturable opportunistic pathogens and persistent increase of antibiotic resistance following antibiotic exposure in mouse gut microbiota.</title>
        <authorList>
            <person name="Li L."/>
            <person name="Wang B."/>
            <person name="Sun Y."/>
            <person name="Wang M."/>
            <person name="Xu H."/>
        </authorList>
    </citation>
    <scope>NUCLEOTIDE SEQUENCE [LARGE SCALE GENOMIC DNA]</scope>
    <source>
        <strain evidence="2 3">CRI2_2</strain>
    </source>
</reference>
<evidence type="ECO:0000313" key="3">
    <source>
        <dbReference type="Proteomes" id="UP001241571"/>
    </source>
</evidence>
<keyword evidence="1" id="KW-1133">Transmembrane helix</keyword>
<protein>
    <recommendedName>
        <fullName evidence="4">Conjugal transfer protein TrbL</fullName>
    </recommendedName>
</protein>
<evidence type="ECO:0000313" key="2">
    <source>
        <dbReference type="EMBL" id="MDL4937095.1"/>
    </source>
</evidence>
<keyword evidence="1" id="KW-0812">Transmembrane</keyword>
<feature type="transmembrane region" description="Helical" evidence="1">
    <location>
        <begin position="73"/>
        <end position="101"/>
    </location>
</feature>
<dbReference type="Proteomes" id="UP001241571">
    <property type="component" value="Unassembled WGS sequence"/>
</dbReference>
<evidence type="ECO:0008006" key="4">
    <source>
        <dbReference type="Google" id="ProtNLM"/>
    </source>
</evidence>
<feature type="transmembrane region" description="Helical" evidence="1">
    <location>
        <begin position="206"/>
        <end position="226"/>
    </location>
</feature>
<dbReference type="EMBL" id="JASUBT010000013">
    <property type="protein sequence ID" value="MDL4937095.1"/>
    <property type="molecule type" value="Genomic_DNA"/>
</dbReference>
<name>A0ABD4ZWG0_ENTGA</name>
<comment type="caution">
    <text evidence="2">The sequence shown here is derived from an EMBL/GenBank/DDBJ whole genome shotgun (WGS) entry which is preliminary data.</text>
</comment>
<proteinExistence type="predicted"/>
<accession>A0ABD4ZWG0</accession>
<evidence type="ECO:0000256" key="1">
    <source>
        <dbReference type="SAM" id="Phobius"/>
    </source>
</evidence>
<keyword evidence="1" id="KW-0472">Membrane</keyword>